<dbReference type="EMBL" id="CP005986">
    <property type="protein sequence ID" value="AIA55259.1"/>
    <property type="molecule type" value="Genomic_DNA"/>
</dbReference>
<proteinExistence type="predicted"/>
<organism evidence="1 2">
    <name type="scientific">Acidithiobacillus caldus (strain ATCC 51756 / DSM 8584 / KU)</name>
    <dbReference type="NCBI Taxonomy" id="637389"/>
    <lineage>
        <taxon>Bacteria</taxon>
        <taxon>Pseudomonadati</taxon>
        <taxon>Pseudomonadota</taxon>
        <taxon>Acidithiobacillia</taxon>
        <taxon>Acidithiobacillales</taxon>
        <taxon>Acidithiobacillaceae</taxon>
        <taxon>Acidithiobacillus</taxon>
    </lineage>
</organism>
<accession>A0A059ZQZ2</accession>
<evidence type="ECO:0000313" key="2">
    <source>
        <dbReference type="Proteomes" id="UP000005522"/>
    </source>
</evidence>
<evidence type="ECO:0000313" key="1">
    <source>
        <dbReference type="EMBL" id="AIA55259.1"/>
    </source>
</evidence>
<dbReference type="HOGENOM" id="CLU_2056235_0_0_6"/>
<reference evidence="1 2" key="1">
    <citation type="journal article" date="2009" name="J. Bacteriol.">
        <title>Draft genome sequence of the extremely acidophilic bacterium Acidithiobacillus caldus ATCC 51756 reveals metabolic versatility in the genus Acidithiobacillus.</title>
        <authorList>
            <person name="Valdes J."/>
            <person name="Quatrini R."/>
            <person name="Hallberg K."/>
            <person name="Dopson M."/>
            <person name="Valenzuela P.D."/>
            <person name="Holmes D.S."/>
        </authorList>
    </citation>
    <scope>NUCLEOTIDE SEQUENCE [LARGE SCALE GENOMIC DNA]</scope>
    <source>
        <strain evidence="2">ATCC 51756 / DSM 8584 / KU</strain>
    </source>
</reference>
<dbReference type="AlphaFoldDB" id="A0A059ZQZ2"/>
<dbReference type="Proteomes" id="UP000005522">
    <property type="component" value="Chromosome"/>
</dbReference>
<dbReference type="KEGG" id="acz:Acaty_c1393"/>
<protein>
    <submittedName>
        <fullName evidence="1">Uncharacterized protein</fullName>
    </submittedName>
</protein>
<sequence length="119" mass="12731">MPLLLVSALLDEPLSSEEAEDSMGAVELEDISLELLLSVAALPLSEEAAEEEDSVVAELLAGALDSSFLAQALARAMTPAMKTTRATGLNLATSNMFTLLLARWMNNTMATKQRSLTYL</sequence>
<name>A0A059ZQZ2_ACICK</name>
<gene>
    <name evidence="1" type="ORF">Acaty_c1393</name>
</gene>